<dbReference type="EMBL" id="KV454014">
    <property type="protein sequence ID" value="ODV95572.1"/>
    <property type="molecule type" value="Genomic_DNA"/>
</dbReference>
<dbReference type="SUPFAM" id="SSF51395">
    <property type="entry name" value="FMN-linked oxidoreductases"/>
    <property type="match status" value="1"/>
</dbReference>
<protein>
    <recommendedName>
        <fullName evidence="5">Probable NADPH dehydrogenase</fullName>
    </recommendedName>
    <alternativeName>
        <fullName evidence="6">Estrogen-binding protein</fullName>
    </alternativeName>
</protein>
<comment type="function">
    <text evidence="4">Oxidoreductase that binds mammalian estrogens with high affinity.</text>
</comment>
<dbReference type="CDD" id="cd02933">
    <property type="entry name" value="OYE_like_FMN"/>
    <property type="match status" value="1"/>
</dbReference>
<evidence type="ECO:0000313" key="8">
    <source>
        <dbReference type="EMBL" id="ODV95572.1"/>
    </source>
</evidence>
<sequence>MSIVKTKYSLEDTNLFKSIRLGTKELKNRAVFAPSTRSRSAPGDVPSDLMLKYYEDRSKDNGGLIITEGTFVSKEASGYSGAPGIYTLQQAKAWKLITDKIHKHGTFVSCQLWNLGRAADPFELKERGVPYVAPSVVYPNEDAEIAARKSGVELQALTLKQIEEFKKAYIEAAKYAINVSNFDYVEIHSAHGYFLDQFLEPSTNHRTDKYGGSIENRARLVLEIIDSLIKEIGADKIGIRVSPWAEFGGMKGENESIHPIVGIGYLLSELQQRANKGNELAYISIVEPRVNAGFTIPLENLKDYKQLKSNLWIYQIWRGNIIRAGAYLTDREDNYQLIRNDVNANNRTLIAFSRYYTSNPDLVKRLKYGLELTPYDRPTFYTHTNYHYGDWTFYGQENKSKPEDEESKKLPVALVSA</sequence>
<dbReference type="Pfam" id="PF00724">
    <property type="entry name" value="Oxidored_FMN"/>
    <property type="match status" value="1"/>
</dbReference>
<dbReference type="InterPro" id="IPR013785">
    <property type="entry name" value="Aldolase_TIM"/>
</dbReference>
<evidence type="ECO:0000256" key="5">
    <source>
        <dbReference type="ARBA" id="ARBA00067604"/>
    </source>
</evidence>
<evidence type="ECO:0000259" key="7">
    <source>
        <dbReference type="Pfam" id="PF00724"/>
    </source>
</evidence>
<comment type="similarity">
    <text evidence="2">Belongs to the NADH:flavin oxidoreductase/NADH oxidase family.</text>
</comment>
<evidence type="ECO:0000256" key="3">
    <source>
        <dbReference type="ARBA" id="ARBA00022643"/>
    </source>
</evidence>
<dbReference type="AlphaFoldDB" id="A0A1E4TUX7"/>
<gene>
    <name evidence="8" type="ORF">PACTADRAFT_50275</name>
</gene>
<dbReference type="Proteomes" id="UP000094236">
    <property type="component" value="Unassembled WGS sequence"/>
</dbReference>
<reference evidence="9" key="1">
    <citation type="submission" date="2016-05" db="EMBL/GenBank/DDBJ databases">
        <title>Comparative genomics of biotechnologically important yeasts.</title>
        <authorList>
            <consortium name="DOE Joint Genome Institute"/>
            <person name="Riley R."/>
            <person name="Haridas S."/>
            <person name="Wolfe K.H."/>
            <person name="Lopes M.R."/>
            <person name="Hittinger C.T."/>
            <person name="Goker M."/>
            <person name="Salamov A."/>
            <person name="Wisecaver J."/>
            <person name="Long T.M."/>
            <person name="Aerts A.L."/>
            <person name="Barry K."/>
            <person name="Choi C."/>
            <person name="Clum A."/>
            <person name="Coughlan A.Y."/>
            <person name="Deshpande S."/>
            <person name="Douglass A.P."/>
            <person name="Hanson S.J."/>
            <person name="Klenk H.-P."/>
            <person name="Labutti K."/>
            <person name="Lapidus A."/>
            <person name="Lindquist E."/>
            <person name="Lipzen A."/>
            <person name="Meier-Kolthoff J.P."/>
            <person name="Ohm R.A."/>
            <person name="Otillar R.P."/>
            <person name="Pangilinan J."/>
            <person name="Peng Y."/>
            <person name="Rokas A."/>
            <person name="Rosa C.A."/>
            <person name="Scheuner C."/>
            <person name="Sibirny A.A."/>
            <person name="Slot J.C."/>
            <person name="Stielow J.B."/>
            <person name="Sun H."/>
            <person name="Kurtzman C.P."/>
            <person name="Blackwell M."/>
            <person name="Grigoriev I.V."/>
            <person name="Jeffries T.W."/>
        </authorList>
    </citation>
    <scope>NUCLEOTIDE SEQUENCE [LARGE SCALE GENOMIC DNA]</scope>
    <source>
        <strain evidence="9">NRRL Y-2460</strain>
    </source>
</reference>
<evidence type="ECO:0000256" key="2">
    <source>
        <dbReference type="ARBA" id="ARBA00005979"/>
    </source>
</evidence>
<comment type="cofactor">
    <cofactor evidence="1">
        <name>FMN</name>
        <dbReference type="ChEBI" id="CHEBI:58210"/>
    </cofactor>
</comment>
<dbReference type="STRING" id="669874.A0A1E4TUX7"/>
<name>A0A1E4TUX7_PACTA</name>
<accession>A0A1E4TUX7</accession>
<feature type="domain" description="NADH:flavin oxidoreductase/NADH oxidase N-terminal" evidence="7">
    <location>
        <begin position="15"/>
        <end position="372"/>
    </location>
</feature>
<organism evidence="8 9">
    <name type="scientific">Pachysolen tannophilus NRRL Y-2460</name>
    <dbReference type="NCBI Taxonomy" id="669874"/>
    <lineage>
        <taxon>Eukaryota</taxon>
        <taxon>Fungi</taxon>
        <taxon>Dikarya</taxon>
        <taxon>Ascomycota</taxon>
        <taxon>Saccharomycotina</taxon>
        <taxon>Pichiomycetes</taxon>
        <taxon>Pachysolenaceae</taxon>
        <taxon>Pachysolen</taxon>
    </lineage>
</organism>
<dbReference type="PANTHER" id="PTHR22893">
    <property type="entry name" value="NADH OXIDOREDUCTASE-RELATED"/>
    <property type="match status" value="1"/>
</dbReference>
<evidence type="ECO:0000313" key="9">
    <source>
        <dbReference type="Proteomes" id="UP000094236"/>
    </source>
</evidence>
<dbReference type="FunFam" id="3.20.20.70:FF:000138">
    <property type="entry name" value="NADPH dehydrogenase 1"/>
    <property type="match status" value="1"/>
</dbReference>
<proteinExistence type="inferred from homology"/>
<keyword evidence="3" id="KW-0288">FMN</keyword>
<dbReference type="OrthoDB" id="276546at2759"/>
<dbReference type="InterPro" id="IPR001155">
    <property type="entry name" value="OxRdtase_FMN_N"/>
</dbReference>
<dbReference type="InterPro" id="IPR045247">
    <property type="entry name" value="Oye-like"/>
</dbReference>
<evidence type="ECO:0000256" key="4">
    <source>
        <dbReference type="ARBA" id="ARBA00056646"/>
    </source>
</evidence>
<evidence type="ECO:0000256" key="1">
    <source>
        <dbReference type="ARBA" id="ARBA00001917"/>
    </source>
</evidence>
<keyword evidence="9" id="KW-1185">Reference proteome</keyword>
<evidence type="ECO:0000256" key="6">
    <source>
        <dbReference type="ARBA" id="ARBA00075326"/>
    </source>
</evidence>
<dbReference type="GO" id="GO:0003959">
    <property type="term" value="F:NADPH dehydrogenase activity"/>
    <property type="evidence" value="ECO:0007669"/>
    <property type="project" value="TreeGrafter"/>
</dbReference>
<dbReference type="Gene3D" id="3.20.20.70">
    <property type="entry name" value="Aldolase class I"/>
    <property type="match status" value="1"/>
</dbReference>
<keyword evidence="3" id="KW-0285">Flavoprotein</keyword>
<dbReference type="GO" id="GO:0042562">
    <property type="term" value="F:hormone binding"/>
    <property type="evidence" value="ECO:0007669"/>
    <property type="project" value="UniProtKB-ARBA"/>
</dbReference>
<dbReference type="PANTHER" id="PTHR22893:SF91">
    <property type="entry name" value="NADPH DEHYDROGENASE 2-RELATED"/>
    <property type="match status" value="1"/>
</dbReference>
<dbReference type="GO" id="GO:0010181">
    <property type="term" value="F:FMN binding"/>
    <property type="evidence" value="ECO:0007669"/>
    <property type="project" value="InterPro"/>
</dbReference>